<dbReference type="AlphaFoldDB" id="A0A3N4M2Q1"/>
<reference evidence="1 2" key="1">
    <citation type="journal article" date="2018" name="Nat. Ecol. Evol.">
        <title>Pezizomycetes genomes reveal the molecular basis of ectomycorrhizal truffle lifestyle.</title>
        <authorList>
            <person name="Murat C."/>
            <person name="Payen T."/>
            <person name="Noel B."/>
            <person name="Kuo A."/>
            <person name="Morin E."/>
            <person name="Chen J."/>
            <person name="Kohler A."/>
            <person name="Krizsan K."/>
            <person name="Balestrini R."/>
            <person name="Da Silva C."/>
            <person name="Montanini B."/>
            <person name="Hainaut M."/>
            <person name="Levati E."/>
            <person name="Barry K.W."/>
            <person name="Belfiori B."/>
            <person name="Cichocki N."/>
            <person name="Clum A."/>
            <person name="Dockter R.B."/>
            <person name="Fauchery L."/>
            <person name="Guy J."/>
            <person name="Iotti M."/>
            <person name="Le Tacon F."/>
            <person name="Lindquist E.A."/>
            <person name="Lipzen A."/>
            <person name="Malagnac F."/>
            <person name="Mello A."/>
            <person name="Molinier V."/>
            <person name="Miyauchi S."/>
            <person name="Poulain J."/>
            <person name="Riccioni C."/>
            <person name="Rubini A."/>
            <person name="Sitrit Y."/>
            <person name="Splivallo R."/>
            <person name="Traeger S."/>
            <person name="Wang M."/>
            <person name="Zifcakova L."/>
            <person name="Wipf D."/>
            <person name="Zambonelli A."/>
            <person name="Paolocci F."/>
            <person name="Nowrousian M."/>
            <person name="Ottonello S."/>
            <person name="Baldrian P."/>
            <person name="Spatafora J.W."/>
            <person name="Henrissat B."/>
            <person name="Nagy L.G."/>
            <person name="Aury J.M."/>
            <person name="Wincker P."/>
            <person name="Grigoriev I.V."/>
            <person name="Bonfante P."/>
            <person name="Martin F.M."/>
        </authorList>
    </citation>
    <scope>NUCLEOTIDE SEQUENCE [LARGE SCALE GENOMIC DNA]</scope>
    <source>
        <strain evidence="1 2">ATCC MYA-4762</strain>
    </source>
</reference>
<proteinExistence type="predicted"/>
<accession>A0A3N4M2Q1</accession>
<sequence>MDLISIKEHRFVIVIEAKRSSVGQALKQCLLSMFGMRGNNGNGKVFGFITTGENWRMISFDGTSFQLTYKFDVMFEGMRNEYRKWKKDYSLLVDCMVLALSDGGIV</sequence>
<evidence type="ECO:0000313" key="1">
    <source>
        <dbReference type="EMBL" id="RPB27221.1"/>
    </source>
</evidence>
<keyword evidence="2" id="KW-1185">Reference proteome</keyword>
<dbReference type="Proteomes" id="UP000267821">
    <property type="component" value="Unassembled WGS sequence"/>
</dbReference>
<name>A0A3N4M2Q1_9PEZI</name>
<dbReference type="EMBL" id="ML121532">
    <property type="protein sequence ID" value="RPB27221.1"/>
    <property type="molecule type" value="Genomic_DNA"/>
</dbReference>
<protein>
    <submittedName>
        <fullName evidence="1">Uncharacterized protein</fullName>
    </submittedName>
</protein>
<dbReference type="OrthoDB" id="5355583at2759"/>
<dbReference type="InParanoid" id="A0A3N4M2Q1"/>
<organism evidence="1 2">
    <name type="scientific">Terfezia boudieri ATCC MYA-4762</name>
    <dbReference type="NCBI Taxonomy" id="1051890"/>
    <lineage>
        <taxon>Eukaryota</taxon>
        <taxon>Fungi</taxon>
        <taxon>Dikarya</taxon>
        <taxon>Ascomycota</taxon>
        <taxon>Pezizomycotina</taxon>
        <taxon>Pezizomycetes</taxon>
        <taxon>Pezizales</taxon>
        <taxon>Pezizaceae</taxon>
        <taxon>Terfezia</taxon>
    </lineage>
</organism>
<evidence type="ECO:0000313" key="2">
    <source>
        <dbReference type="Proteomes" id="UP000267821"/>
    </source>
</evidence>
<gene>
    <name evidence="1" type="ORF">L211DRAFT_769172</name>
</gene>
<feature type="non-terminal residue" evidence="1">
    <location>
        <position position="106"/>
    </location>
</feature>